<keyword evidence="2" id="KW-1185">Reference proteome</keyword>
<reference evidence="2" key="1">
    <citation type="journal article" date="2019" name="Int. J. Syst. Evol. Microbiol.">
        <title>The Global Catalogue of Microorganisms (GCM) 10K type strain sequencing project: providing services to taxonomists for standard genome sequencing and annotation.</title>
        <authorList>
            <consortium name="The Broad Institute Genomics Platform"/>
            <consortium name="The Broad Institute Genome Sequencing Center for Infectious Disease"/>
            <person name="Wu L."/>
            <person name="Ma J."/>
        </authorList>
    </citation>
    <scope>NUCLEOTIDE SEQUENCE [LARGE SCALE GENOMIC DNA]</scope>
    <source>
        <strain evidence="2">CGMCC 1.15345</strain>
    </source>
</reference>
<organism evidence="1 2">
    <name type="scientific">Flavobacterium quisquiliarum</name>
    <dbReference type="NCBI Taxonomy" id="1834436"/>
    <lineage>
        <taxon>Bacteria</taxon>
        <taxon>Pseudomonadati</taxon>
        <taxon>Bacteroidota</taxon>
        <taxon>Flavobacteriia</taxon>
        <taxon>Flavobacteriales</taxon>
        <taxon>Flavobacteriaceae</taxon>
        <taxon>Flavobacterium</taxon>
    </lineage>
</organism>
<name>A0ABV8W325_9FLAO</name>
<dbReference type="RefSeq" id="WP_219071334.1">
    <property type="nucleotide sequence ID" value="NZ_JBHSCO010000001.1"/>
</dbReference>
<proteinExistence type="predicted"/>
<evidence type="ECO:0000313" key="1">
    <source>
        <dbReference type="EMBL" id="MFC4389458.1"/>
    </source>
</evidence>
<accession>A0ABV8W325</accession>
<gene>
    <name evidence="1" type="ORF">ACFOY0_00515</name>
</gene>
<evidence type="ECO:0000313" key="2">
    <source>
        <dbReference type="Proteomes" id="UP001595719"/>
    </source>
</evidence>
<dbReference type="Proteomes" id="UP001595719">
    <property type="component" value="Unassembled WGS sequence"/>
</dbReference>
<sequence length="72" mass="8619">MKKFQIKKTEHGKWLVSHNEVPKFSCIFEDKKFNYDRTIIGLLDPAGDPEEIQVLQKMEKWLKQYHKDKING</sequence>
<comment type="caution">
    <text evidence="1">The sequence shown here is derived from an EMBL/GenBank/DDBJ whole genome shotgun (WGS) entry which is preliminary data.</text>
</comment>
<dbReference type="EMBL" id="JBHSCO010000001">
    <property type="protein sequence ID" value="MFC4389458.1"/>
    <property type="molecule type" value="Genomic_DNA"/>
</dbReference>
<protein>
    <submittedName>
        <fullName evidence="1">Uncharacterized protein</fullName>
    </submittedName>
</protein>